<proteinExistence type="predicted"/>
<evidence type="ECO:0000256" key="1">
    <source>
        <dbReference type="SAM" id="SignalP"/>
    </source>
</evidence>
<sequence>MKKITLILFLLINIAFSQEQDYTNVFSNFDSIQKSSLTYHTNRLITVFNYEFVKSKKDSLREVTMTMKLDSIGKFNLIYIEKQNIDLQAFFTTLLEKIPSVEILNSNNKKAVNEFITCKFKLYPNADVSKLNAAIFEKETDTIKAIKELDIYPSFGNFKKNTNKEKSLNEFNKNITKHIQDNFIYPEYAINNNITGKTFVYFVIEKDGSVEKIIVTQAHPVLHFTGIDIISKLPKLKPGMIDGEPVRVSYGLPLTFRFK</sequence>
<dbReference type="Gene3D" id="3.30.1150.10">
    <property type="match status" value="1"/>
</dbReference>
<reference evidence="4" key="1">
    <citation type="submission" date="2019-05" db="EMBL/GenBank/DDBJ databases">
        <title>Flavobacterium profundi sp. nov., isolated from a deep-sea seamount.</title>
        <authorList>
            <person name="Zhang D.-C."/>
        </authorList>
    </citation>
    <scope>NUCLEOTIDE SEQUENCE [LARGE SCALE GENOMIC DNA]</scope>
    <source>
        <strain evidence="4">TP390</strain>
    </source>
</reference>
<keyword evidence="1" id="KW-0732">Signal</keyword>
<dbReference type="PROSITE" id="PS52015">
    <property type="entry name" value="TONB_CTD"/>
    <property type="match status" value="1"/>
</dbReference>
<feature type="domain" description="TonB C-terminal" evidence="2">
    <location>
        <begin position="170"/>
        <end position="259"/>
    </location>
</feature>
<keyword evidence="4" id="KW-1185">Reference proteome</keyword>
<dbReference type="InterPro" id="IPR037682">
    <property type="entry name" value="TonB_C"/>
</dbReference>
<dbReference type="RefSeq" id="WP_140997427.1">
    <property type="nucleotide sequence ID" value="NZ_VDCZ01000004.1"/>
</dbReference>
<dbReference type="OrthoDB" id="1522859at2"/>
<feature type="chain" id="PRO_5026076093" description="TonB C-terminal domain-containing protein" evidence="1">
    <location>
        <begin position="18"/>
        <end position="259"/>
    </location>
</feature>
<protein>
    <recommendedName>
        <fullName evidence="2">TonB C-terminal domain-containing protein</fullName>
    </recommendedName>
</protein>
<evidence type="ECO:0000259" key="2">
    <source>
        <dbReference type="PROSITE" id="PS52015"/>
    </source>
</evidence>
<dbReference type="Proteomes" id="UP000431264">
    <property type="component" value="Unassembled WGS sequence"/>
</dbReference>
<organism evidence="3 4">
    <name type="scientific">Flavobacterium profundi</name>
    <dbReference type="NCBI Taxonomy" id="1774945"/>
    <lineage>
        <taxon>Bacteria</taxon>
        <taxon>Pseudomonadati</taxon>
        <taxon>Bacteroidota</taxon>
        <taxon>Flavobacteriia</taxon>
        <taxon>Flavobacteriales</taxon>
        <taxon>Flavobacteriaceae</taxon>
        <taxon>Flavobacterium</taxon>
    </lineage>
</organism>
<accession>A0A6I4ILA4</accession>
<feature type="signal peptide" evidence="1">
    <location>
        <begin position="1"/>
        <end position="17"/>
    </location>
</feature>
<gene>
    <name evidence="3" type="ORF">GOQ30_07665</name>
</gene>
<dbReference type="GO" id="GO:0055085">
    <property type="term" value="P:transmembrane transport"/>
    <property type="evidence" value="ECO:0007669"/>
    <property type="project" value="InterPro"/>
</dbReference>
<evidence type="ECO:0000313" key="3">
    <source>
        <dbReference type="EMBL" id="MVO09042.1"/>
    </source>
</evidence>
<comment type="caution">
    <text evidence="3">The sequence shown here is derived from an EMBL/GenBank/DDBJ whole genome shotgun (WGS) entry which is preliminary data.</text>
</comment>
<dbReference type="Pfam" id="PF03544">
    <property type="entry name" value="TonB_C"/>
    <property type="match status" value="1"/>
</dbReference>
<dbReference type="EMBL" id="WQLW01000004">
    <property type="protein sequence ID" value="MVO09042.1"/>
    <property type="molecule type" value="Genomic_DNA"/>
</dbReference>
<dbReference type="AlphaFoldDB" id="A0A6I4ILA4"/>
<name>A0A6I4ILA4_9FLAO</name>
<evidence type="ECO:0000313" key="4">
    <source>
        <dbReference type="Proteomes" id="UP000431264"/>
    </source>
</evidence>
<dbReference type="SUPFAM" id="SSF74653">
    <property type="entry name" value="TolA/TonB C-terminal domain"/>
    <property type="match status" value="1"/>
</dbReference>